<keyword evidence="1" id="KW-0614">Plasmid</keyword>
<protein>
    <submittedName>
        <fullName evidence="1">Uncharacterized protein</fullName>
    </submittedName>
</protein>
<geneLocation type="plasmid" evidence="1 2">
    <name>A14S_lp28-4</name>
</geneLocation>
<gene>
    <name evidence="1" type="ORF">BSPA14S_I0022</name>
</gene>
<dbReference type="EMBL" id="CP001470">
    <property type="protein sequence ID" value="ACN53388.1"/>
    <property type="molecule type" value="Genomic_DNA"/>
</dbReference>
<dbReference type="Proteomes" id="UP000003481">
    <property type="component" value="Plasmid A14S_lp28-4"/>
</dbReference>
<proteinExistence type="predicted"/>
<dbReference type="AlphaFoldDB" id="C0RCA1"/>
<dbReference type="HOGENOM" id="CLU_3059084_0_0_12"/>
<sequence>MVHTTIGVEQYFHIDYLLYFDHFIIDKQGLFRFFNEKIYISSGLFIKIFCYKSGKNMKNVFI</sequence>
<evidence type="ECO:0000313" key="2">
    <source>
        <dbReference type="Proteomes" id="UP000003481"/>
    </source>
</evidence>
<evidence type="ECO:0000313" key="1">
    <source>
        <dbReference type="EMBL" id="ACN53388.1"/>
    </source>
</evidence>
<reference evidence="1 2" key="1">
    <citation type="journal article" date="2012" name="J. Bacteriol.">
        <title>Whole-Genome Sequences of Borrelia bissettii, Borrelia valaisiana, and Borrelia spielmanii.</title>
        <authorList>
            <person name="Schutzer S.E."/>
            <person name="Fraser-Liggett C.M."/>
            <person name="Qiu W.G."/>
            <person name="Kraiczy P."/>
            <person name="Mongodin E.F."/>
            <person name="Dunn J.J."/>
            <person name="Luft B.J."/>
            <person name="Casjens S.R."/>
        </authorList>
    </citation>
    <scope>NUCLEOTIDE SEQUENCE [LARGE SCALE GENOMIC DNA]</scope>
    <source>
        <strain evidence="1 2">A14S</strain>
        <plasmid evidence="1 2">A14S_lp28-4</plasmid>
    </source>
</reference>
<accession>C0RCA1</accession>
<name>C0RCA1_9SPIR</name>
<organism evidence="1 2">
    <name type="scientific">Borreliella spielmanii A14S</name>
    <dbReference type="NCBI Taxonomy" id="498742"/>
    <lineage>
        <taxon>Bacteria</taxon>
        <taxon>Pseudomonadati</taxon>
        <taxon>Spirochaetota</taxon>
        <taxon>Spirochaetia</taxon>
        <taxon>Spirochaetales</taxon>
        <taxon>Borreliaceae</taxon>
        <taxon>Borreliella</taxon>
    </lineage>
</organism>